<proteinExistence type="predicted"/>
<comment type="caution">
    <text evidence="1">The sequence shown here is derived from an EMBL/GenBank/DDBJ whole genome shotgun (WGS) entry which is preliminary data.</text>
</comment>
<reference evidence="1" key="1">
    <citation type="submission" date="2021-01" db="EMBL/GenBank/DDBJ databases">
        <authorList>
            <consortium name="Genoscope - CEA"/>
            <person name="William W."/>
        </authorList>
    </citation>
    <scope>NUCLEOTIDE SEQUENCE</scope>
</reference>
<dbReference type="EMBL" id="CAJJDN010000006">
    <property type="protein sequence ID" value="CAD8052362.1"/>
    <property type="molecule type" value="Genomic_DNA"/>
</dbReference>
<evidence type="ECO:0000313" key="1">
    <source>
        <dbReference type="EMBL" id="CAD8052362.1"/>
    </source>
</evidence>
<gene>
    <name evidence="1" type="ORF">PSON_ATCC_30995.1.T0060416</name>
</gene>
<dbReference type="AlphaFoldDB" id="A0A8S1KHP1"/>
<evidence type="ECO:0000313" key="2">
    <source>
        <dbReference type="Proteomes" id="UP000692954"/>
    </source>
</evidence>
<organism evidence="1 2">
    <name type="scientific">Paramecium sonneborni</name>
    <dbReference type="NCBI Taxonomy" id="65129"/>
    <lineage>
        <taxon>Eukaryota</taxon>
        <taxon>Sar</taxon>
        <taxon>Alveolata</taxon>
        <taxon>Ciliophora</taxon>
        <taxon>Intramacronucleata</taxon>
        <taxon>Oligohymenophorea</taxon>
        <taxon>Peniculida</taxon>
        <taxon>Parameciidae</taxon>
        <taxon>Paramecium</taxon>
    </lineage>
</organism>
<sequence length="62" mass="7856">MDINRYIKYIKNCNQITRQSYWLQLQQYFLILSFQNKLKKQPFRQLQKFILVLSYIYYLQQV</sequence>
<dbReference type="Proteomes" id="UP000692954">
    <property type="component" value="Unassembled WGS sequence"/>
</dbReference>
<accession>A0A8S1KHP1</accession>
<protein>
    <submittedName>
        <fullName evidence="1">Uncharacterized protein</fullName>
    </submittedName>
</protein>
<keyword evidence="2" id="KW-1185">Reference proteome</keyword>
<name>A0A8S1KHP1_9CILI</name>